<sequence>METVKRIFREYVPPVLLRWWRERNGVRYAGNFPDWKSAEQMGSGYQAADILEKVADATRQVLAGNAVFERDSRLFFQEEPNYPLAACLLLAAAREEGKLRVVDFGGSLGSVFFQNRCMLAELKELVWNIVEQPHFVDCGKRLPMPECIRFHRDFRTALSECRPNVILFSSVLQYLPDYHEILQQAIASQAAWLLIDRTPLISGSDRCRIALQTVPASLYAARYPVHFIGERRLMRELEPEFELVTRFESYPFSIRLRGEKEPIRYHGFLWQRRKHACRGV</sequence>
<dbReference type="InterPro" id="IPR027612">
    <property type="entry name" value="Put_MTase_LIC12133"/>
</dbReference>
<dbReference type="AlphaFoldDB" id="A0A2U1B8Z7"/>
<dbReference type="GO" id="GO:0008168">
    <property type="term" value="F:methyltransferase activity"/>
    <property type="evidence" value="ECO:0007669"/>
    <property type="project" value="UniProtKB-KW"/>
</dbReference>
<reference evidence="1 2" key="1">
    <citation type="submission" date="2018-04" db="EMBL/GenBank/DDBJ databases">
        <title>Genomic Encyclopedia of Type Strains, Phase IV (KMG-IV): sequencing the most valuable type-strain genomes for metagenomic binning, comparative biology and taxonomic classification.</title>
        <authorList>
            <person name="Goeker M."/>
        </authorList>
    </citation>
    <scope>NUCLEOTIDE SEQUENCE [LARGE SCALE GENOMIC DNA]</scope>
    <source>
        <strain evidence="1 2">DSM 14823</strain>
    </source>
</reference>
<evidence type="ECO:0000313" key="1">
    <source>
        <dbReference type="EMBL" id="PVY45144.1"/>
    </source>
</evidence>
<accession>A0A2U1B8Z7</accession>
<protein>
    <submittedName>
        <fullName evidence="1">Putative methyltransferase (TIGR04325 family)</fullName>
    </submittedName>
</protein>
<evidence type="ECO:0000313" key="2">
    <source>
        <dbReference type="Proteomes" id="UP000245959"/>
    </source>
</evidence>
<comment type="caution">
    <text evidence="1">The sequence shown here is derived from an EMBL/GenBank/DDBJ whole genome shotgun (WGS) entry which is preliminary data.</text>
</comment>
<dbReference type="NCBIfam" id="TIGR04325">
    <property type="entry name" value="MTase_LIC12133"/>
    <property type="match status" value="1"/>
</dbReference>
<dbReference type="EMBL" id="QEKH01000003">
    <property type="protein sequence ID" value="PVY45144.1"/>
    <property type="molecule type" value="Genomic_DNA"/>
</dbReference>
<proteinExistence type="predicted"/>
<organism evidence="1 2">
    <name type="scientific">Victivallis vadensis</name>
    <dbReference type="NCBI Taxonomy" id="172901"/>
    <lineage>
        <taxon>Bacteria</taxon>
        <taxon>Pseudomonadati</taxon>
        <taxon>Lentisphaerota</taxon>
        <taxon>Lentisphaeria</taxon>
        <taxon>Victivallales</taxon>
        <taxon>Victivallaceae</taxon>
        <taxon>Victivallis</taxon>
    </lineage>
</organism>
<dbReference type="Proteomes" id="UP000245959">
    <property type="component" value="Unassembled WGS sequence"/>
</dbReference>
<dbReference type="GO" id="GO:0032259">
    <property type="term" value="P:methylation"/>
    <property type="evidence" value="ECO:0007669"/>
    <property type="project" value="UniProtKB-KW"/>
</dbReference>
<gene>
    <name evidence="1" type="ORF">C8D82_10358</name>
</gene>
<keyword evidence="1" id="KW-0489">Methyltransferase</keyword>
<dbReference type="OrthoDB" id="118271at2"/>
<keyword evidence="1" id="KW-0808">Transferase</keyword>
<name>A0A2U1B8Z7_9BACT</name>
<keyword evidence="2" id="KW-1185">Reference proteome</keyword>